<evidence type="ECO:0000313" key="2">
    <source>
        <dbReference type="Proteomes" id="UP001212997"/>
    </source>
</evidence>
<proteinExistence type="predicted"/>
<evidence type="ECO:0008006" key="3">
    <source>
        <dbReference type="Google" id="ProtNLM"/>
    </source>
</evidence>
<dbReference type="Proteomes" id="UP001212997">
    <property type="component" value="Unassembled WGS sequence"/>
</dbReference>
<organism evidence="1 2">
    <name type="scientific">Meripilus lineatus</name>
    <dbReference type="NCBI Taxonomy" id="2056292"/>
    <lineage>
        <taxon>Eukaryota</taxon>
        <taxon>Fungi</taxon>
        <taxon>Dikarya</taxon>
        <taxon>Basidiomycota</taxon>
        <taxon>Agaricomycotina</taxon>
        <taxon>Agaricomycetes</taxon>
        <taxon>Polyporales</taxon>
        <taxon>Meripilaceae</taxon>
        <taxon>Meripilus</taxon>
    </lineage>
</organism>
<dbReference type="EMBL" id="JANAWD010000408">
    <property type="protein sequence ID" value="KAJ3479900.1"/>
    <property type="molecule type" value="Genomic_DNA"/>
</dbReference>
<comment type="caution">
    <text evidence="1">The sequence shown here is derived from an EMBL/GenBank/DDBJ whole genome shotgun (WGS) entry which is preliminary data.</text>
</comment>
<dbReference type="SUPFAM" id="SSF81383">
    <property type="entry name" value="F-box domain"/>
    <property type="match status" value="1"/>
</dbReference>
<keyword evidence="2" id="KW-1185">Reference proteome</keyword>
<dbReference type="InterPro" id="IPR036047">
    <property type="entry name" value="F-box-like_dom_sf"/>
</dbReference>
<sequence length="270" mass="30765">MGLPVELWYYVVGFLTQDAMSLLACALTCRLLCDPAQRMIDRLHSGSIDASKYDDLNKLVEEIRNSPGHPKAIHQLDIEGWSMKTGPVALSVIPIRLSRQLMALRQLTLKDFDSKYQVHPSTWFLFGRAFPSVIRLVLSSIQFPSFRDFVVFVTSFPALIALELSGIRLRSRIIPIGVARSYNKRKSTLQELGIRDETGSFFLAAFVQWLVRREVQVRRLNITEWVASVPCQRLVSHFRGHLQDFTLQYSIRGAYTIEEVQQLHGSAGEI</sequence>
<evidence type="ECO:0000313" key="1">
    <source>
        <dbReference type="EMBL" id="KAJ3479900.1"/>
    </source>
</evidence>
<name>A0AAD5YAW3_9APHY</name>
<accession>A0AAD5YAW3</accession>
<reference evidence="1" key="1">
    <citation type="submission" date="2022-07" db="EMBL/GenBank/DDBJ databases">
        <title>Genome Sequence of Physisporinus lineatus.</title>
        <authorList>
            <person name="Buettner E."/>
        </authorList>
    </citation>
    <scope>NUCLEOTIDE SEQUENCE</scope>
    <source>
        <strain evidence="1">VT162</strain>
    </source>
</reference>
<gene>
    <name evidence="1" type="ORF">NLI96_g8734</name>
</gene>
<dbReference type="AlphaFoldDB" id="A0AAD5YAW3"/>
<protein>
    <recommendedName>
        <fullName evidence="3">F-box domain-containing protein</fullName>
    </recommendedName>
</protein>